<dbReference type="PANTHER" id="PTHR10285">
    <property type="entry name" value="URIDINE KINASE"/>
    <property type="match status" value="1"/>
</dbReference>
<organism evidence="1 2">
    <name type="scientific">Rubrimonas cliftonensis</name>
    <dbReference type="NCBI Taxonomy" id="89524"/>
    <lineage>
        <taxon>Bacteria</taxon>
        <taxon>Pseudomonadati</taxon>
        <taxon>Pseudomonadota</taxon>
        <taxon>Alphaproteobacteria</taxon>
        <taxon>Rhodobacterales</taxon>
        <taxon>Paracoccaceae</taxon>
        <taxon>Rubrimonas</taxon>
    </lineage>
</organism>
<dbReference type="GO" id="GO:0016301">
    <property type="term" value="F:kinase activity"/>
    <property type="evidence" value="ECO:0007669"/>
    <property type="project" value="UniProtKB-KW"/>
</dbReference>
<gene>
    <name evidence="1" type="ORF">SAMN05444370_106132</name>
</gene>
<reference evidence="1 2" key="1">
    <citation type="submission" date="2016-10" db="EMBL/GenBank/DDBJ databases">
        <authorList>
            <person name="de Groot N.N."/>
        </authorList>
    </citation>
    <scope>NUCLEOTIDE SEQUENCE [LARGE SCALE GENOMIC DNA]</scope>
    <source>
        <strain evidence="1 2">DSM 15345</strain>
    </source>
</reference>
<dbReference type="Gene3D" id="3.40.50.300">
    <property type="entry name" value="P-loop containing nucleotide triphosphate hydrolases"/>
    <property type="match status" value="2"/>
</dbReference>
<accession>A0A1H4C077</accession>
<evidence type="ECO:0000313" key="1">
    <source>
        <dbReference type="EMBL" id="SEA53723.1"/>
    </source>
</evidence>
<protein>
    <submittedName>
        <fullName evidence="1">Panthothenate kinase</fullName>
    </submittedName>
</protein>
<keyword evidence="2" id="KW-1185">Reference proteome</keyword>
<proteinExistence type="predicted"/>
<dbReference type="Proteomes" id="UP000198703">
    <property type="component" value="Unassembled WGS sequence"/>
</dbReference>
<dbReference type="SUPFAM" id="SSF52540">
    <property type="entry name" value="P-loop containing nucleoside triphosphate hydrolases"/>
    <property type="match status" value="1"/>
</dbReference>
<sequence>MIDAADAFAERLVALARARPGERVLAALAGAPGSGKSTLAEAVAARLNAAAPETCAVVPMDGFHLDDAILNARGWRARKGAPHTFDVGGLAALLARLKANAEPEIAIPLFDRSLELSRAAARFVPRTTAVALVEGNYLLLKAEPWSGLSQFFDLTALIACEESILAARLAARWAALPAAEARAKIEENDLPNARLVASGSAAADLTIGGG</sequence>
<dbReference type="InterPro" id="IPR027417">
    <property type="entry name" value="P-loop_NTPase"/>
</dbReference>
<name>A0A1H4C077_9RHOB</name>
<evidence type="ECO:0000313" key="2">
    <source>
        <dbReference type="Proteomes" id="UP000198703"/>
    </source>
</evidence>
<keyword evidence="1" id="KW-0808">Transferase</keyword>
<dbReference type="AlphaFoldDB" id="A0A1H4C077"/>
<keyword evidence="1" id="KW-0418">Kinase</keyword>
<dbReference type="RefSeq" id="WP_245731027.1">
    <property type="nucleotide sequence ID" value="NZ_FNQM01000006.1"/>
</dbReference>
<dbReference type="STRING" id="89524.SAMN05444370_106132"/>
<dbReference type="EMBL" id="FNQM01000006">
    <property type="protein sequence ID" value="SEA53723.1"/>
    <property type="molecule type" value="Genomic_DNA"/>
</dbReference>